<evidence type="ECO:0000259" key="9">
    <source>
        <dbReference type="PROSITE" id="PS51278"/>
    </source>
</evidence>
<dbReference type="Pfam" id="PF13537">
    <property type="entry name" value="GATase_7"/>
    <property type="match status" value="1"/>
</dbReference>
<dbReference type="NCBIfam" id="TIGR01536">
    <property type="entry name" value="asn_synth_AEB"/>
    <property type="match status" value="1"/>
</dbReference>
<accession>A0ABT2M194</accession>
<dbReference type="PROSITE" id="PS51278">
    <property type="entry name" value="GATASE_TYPE_2"/>
    <property type="match status" value="1"/>
</dbReference>
<gene>
    <name evidence="10" type="primary">asnB</name>
    <name evidence="10" type="ORF">N5B56_09335</name>
</gene>
<feature type="domain" description="Glutamine amidotransferase type-2" evidence="9">
    <location>
        <begin position="2"/>
        <end position="210"/>
    </location>
</feature>
<dbReference type="InterPro" id="IPR006426">
    <property type="entry name" value="Asn_synth_AEB"/>
</dbReference>
<dbReference type="InterPro" id="IPR001962">
    <property type="entry name" value="Asn_synthase"/>
</dbReference>
<comment type="caution">
    <text evidence="10">The sequence shown here is derived from an EMBL/GenBank/DDBJ whole genome shotgun (WGS) entry which is preliminary data.</text>
</comment>
<reference evidence="10" key="1">
    <citation type="submission" date="2022-09" db="EMBL/GenBank/DDBJ databases">
        <title>Eubacterium sp. LFL-14 isolated from human feces.</title>
        <authorList>
            <person name="Liu F."/>
        </authorList>
    </citation>
    <scope>NUCLEOTIDE SEQUENCE</scope>
    <source>
        <strain evidence="10">LFL-14</strain>
    </source>
</reference>
<comment type="similarity">
    <text evidence="2">Belongs to the asparagine synthetase family.</text>
</comment>
<dbReference type="PANTHER" id="PTHR43284:SF1">
    <property type="entry name" value="ASPARAGINE SYNTHETASE"/>
    <property type="match status" value="1"/>
</dbReference>
<dbReference type="PIRSF" id="PIRSF001589">
    <property type="entry name" value="Asn_synthetase_glu-h"/>
    <property type="match status" value="1"/>
</dbReference>
<sequence length="627" mass="72049">MCGICGFAGKVNNSRDVLKTMMDKIAHRGPDDEGMYVDNDVAIGHRRLSIIDLSHGAQPMYNETGDIAIVFNGEIYNHLEIRKDLIAKGHTFANDSDTECLIHGYEEYGTELLGKLRGMFSFVIWDTNKKLMFGARDHFGIKPFYYSLFNDNFIFSSETKAILEFPGFKKEVNEEALEQYLSFQYSVLPETFFKGIYRLPAGHYLIFKDGKLEVQRYFDPMMEPAESGDLEKTVGEIENVVKDTINAHMIADVEVGSLLSSGVDSSYVVSEFPGKKTFTVGFLDKNSKYNEIRYAESLVKELGKENYNKTIDSDEYFNSIPTVMYYMDEPLADPSCIALYFVDQVAAEQIKVVLSGEGADEFFGGYNIYHEPLSLKGYQKLPKGLRKGLAAIAKKLPDIKGRDFIIRGSKDVEERFIGNANMFSVEEREKYLKHPITHIPPKDIVASTYKKVEGLNDIAKMQYIDTNFWLQGDILLKADKMSMAHCLESRVPFLDVKVFDYAKKLPIDFRCNEEATKRAFRIAAKRHLPEATANKKKLGFPVPIRVWLKEDKYYNKVYEMFTSDVANKYFNTELLVKLLEDHKADKADNSRKIWTIYVFLVWYNVYFVEEDFKPINDEWVKNRIKTA</sequence>
<organism evidence="10 11">
    <name type="scientific">Eubacterium album</name>
    <dbReference type="NCBI Taxonomy" id="2978477"/>
    <lineage>
        <taxon>Bacteria</taxon>
        <taxon>Bacillati</taxon>
        <taxon>Bacillota</taxon>
        <taxon>Clostridia</taxon>
        <taxon>Eubacteriales</taxon>
        <taxon>Eubacteriaceae</taxon>
        <taxon>Eubacterium</taxon>
    </lineage>
</organism>
<evidence type="ECO:0000256" key="4">
    <source>
        <dbReference type="ARBA" id="ARBA00022741"/>
    </source>
</evidence>
<dbReference type="InterPro" id="IPR051786">
    <property type="entry name" value="ASN_synthetase/amidase"/>
</dbReference>
<dbReference type="InterPro" id="IPR033738">
    <property type="entry name" value="AsnB_N"/>
</dbReference>
<dbReference type="Gene3D" id="3.40.50.620">
    <property type="entry name" value="HUPs"/>
    <property type="match status" value="1"/>
</dbReference>
<evidence type="ECO:0000313" key="10">
    <source>
        <dbReference type="EMBL" id="MCT7399280.1"/>
    </source>
</evidence>
<dbReference type="RefSeq" id="WP_022088366.1">
    <property type="nucleotide sequence ID" value="NZ_JAODBU010000008.1"/>
</dbReference>
<name>A0ABT2M194_9FIRM</name>
<dbReference type="SUPFAM" id="SSF56235">
    <property type="entry name" value="N-terminal nucleophile aminohydrolases (Ntn hydrolases)"/>
    <property type="match status" value="1"/>
</dbReference>
<keyword evidence="4" id="KW-0547">Nucleotide-binding</keyword>
<keyword evidence="7" id="KW-0315">Glutamine amidotransferase</keyword>
<comment type="catalytic activity">
    <reaction evidence="8">
        <text>L-aspartate + L-glutamine + ATP + H2O = L-asparagine + L-glutamate + AMP + diphosphate + H(+)</text>
        <dbReference type="Rhea" id="RHEA:12228"/>
        <dbReference type="ChEBI" id="CHEBI:15377"/>
        <dbReference type="ChEBI" id="CHEBI:15378"/>
        <dbReference type="ChEBI" id="CHEBI:29985"/>
        <dbReference type="ChEBI" id="CHEBI:29991"/>
        <dbReference type="ChEBI" id="CHEBI:30616"/>
        <dbReference type="ChEBI" id="CHEBI:33019"/>
        <dbReference type="ChEBI" id="CHEBI:58048"/>
        <dbReference type="ChEBI" id="CHEBI:58359"/>
        <dbReference type="ChEBI" id="CHEBI:456215"/>
        <dbReference type="EC" id="6.3.5.4"/>
    </reaction>
</comment>
<dbReference type="CDD" id="cd00712">
    <property type="entry name" value="AsnB"/>
    <property type="match status" value="1"/>
</dbReference>
<evidence type="ECO:0000256" key="1">
    <source>
        <dbReference type="ARBA" id="ARBA00005187"/>
    </source>
</evidence>
<dbReference type="Proteomes" id="UP001431199">
    <property type="component" value="Unassembled WGS sequence"/>
</dbReference>
<evidence type="ECO:0000256" key="6">
    <source>
        <dbReference type="ARBA" id="ARBA00022888"/>
    </source>
</evidence>
<keyword evidence="5" id="KW-0067">ATP-binding</keyword>
<dbReference type="Gene3D" id="3.60.20.10">
    <property type="entry name" value="Glutamine Phosphoribosylpyrophosphate, subunit 1, domain 1"/>
    <property type="match status" value="1"/>
</dbReference>
<comment type="pathway">
    <text evidence="1">Amino-acid biosynthesis; L-asparagine biosynthesis; L-asparagine from L-aspartate (L-Gln route): step 1/1.</text>
</comment>
<keyword evidence="6" id="KW-0028">Amino-acid biosynthesis</keyword>
<keyword evidence="10" id="KW-0436">Ligase</keyword>
<dbReference type="SUPFAM" id="SSF52402">
    <property type="entry name" value="Adenine nucleotide alpha hydrolases-like"/>
    <property type="match status" value="1"/>
</dbReference>
<dbReference type="InterPro" id="IPR029055">
    <property type="entry name" value="Ntn_hydrolases_N"/>
</dbReference>
<evidence type="ECO:0000256" key="2">
    <source>
        <dbReference type="ARBA" id="ARBA00005752"/>
    </source>
</evidence>
<evidence type="ECO:0000256" key="3">
    <source>
        <dbReference type="ARBA" id="ARBA00012737"/>
    </source>
</evidence>
<dbReference type="EMBL" id="JAODBU010000008">
    <property type="protein sequence ID" value="MCT7399280.1"/>
    <property type="molecule type" value="Genomic_DNA"/>
</dbReference>
<dbReference type="Pfam" id="PF00733">
    <property type="entry name" value="Asn_synthase"/>
    <property type="match status" value="1"/>
</dbReference>
<evidence type="ECO:0000256" key="7">
    <source>
        <dbReference type="ARBA" id="ARBA00022962"/>
    </source>
</evidence>
<dbReference type="CDD" id="cd01991">
    <property type="entry name" value="Asn_synthase_B_C"/>
    <property type="match status" value="1"/>
</dbReference>
<evidence type="ECO:0000256" key="8">
    <source>
        <dbReference type="ARBA" id="ARBA00048741"/>
    </source>
</evidence>
<dbReference type="InterPro" id="IPR017932">
    <property type="entry name" value="GATase_2_dom"/>
</dbReference>
<dbReference type="GO" id="GO:0004066">
    <property type="term" value="F:asparagine synthase (glutamine-hydrolyzing) activity"/>
    <property type="evidence" value="ECO:0007669"/>
    <property type="project" value="UniProtKB-EC"/>
</dbReference>
<keyword evidence="6" id="KW-0061">Asparagine biosynthesis</keyword>
<evidence type="ECO:0000256" key="5">
    <source>
        <dbReference type="ARBA" id="ARBA00022840"/>
    </source>
</evidence>
<protein>
    <recommendedName>
        <fullName evidence="3">asparagine synthase (glutamine-hydrolyzing)</fullName>
        <ecNumber evidence="3">6.3.5.4</ecNumber>
    </recommendedName>
</protein>
<proteinExistence type="inferred from homology"/>
<evidence type="ECO:0000313" key="11">
    <source>
        <dbReference type="Proteomes" id="UP001431199"/>
    </source>
</evidence>
<keyword evidence="11" id="KW-1185">Reference proteome</keyword>
<dbReference type="InterPro" id="IPR014729">
    <property type="entry name" value="Rossmann-like_a/b/a_fold"/>
</dbReference>
<dbReference type="PANTHER" id="PTHR43284">
    <property type="entry name" value="ASPARAGINE SYNTHETASE (GLUTAMINE-HYDROLYZING)"/>
    <property type="match status" value="1"/>
</dbReference>
<dbReference type="EC" id="6.3.5.4" evidence="3"/>